<feature type="domain" description="BPL/LPL catalytic" evidence="3">
    <location>
        <begin position="345"/>
        <end position="544"/>
    </location>
</feature>
<dbReference type="OrthoDB" id="10250105at2759"/>
<evidence type="ECO:0000256" key="1">
    <source>
        <dbReference type="ARBA" id="ARBA00009934"/>
    </source>
</evidence>
<proteinExistence type="inferred from homology"/>
<evidence type="ECO:0000259" key="3">
    <source>
        <dbReference type="PROSITE" id="PS51733"/>
    </source>
</evidence>
<evidence type="ECO:0000256" key="2">
    <source>
        <dbReference type="ARBA" id="ARBA00022598"/>
    </source>
</evidence>
<organism evidence="4 5">
    <name type="scientific">Heliocybe sulcata</name>
    <dbReference type="NCBI Taxonomy" id="5364"/>
    <lineage>
        <taxon>Eukaryota</taxon>
        <taxon>Fungi</taxon>
        <taxon>Dikarya</taxon>
        <taxon>Basidiomycota</taxon>
        <taxon>Agaricomycotina</taxon>
        <taxon>Agaricomycetes</taxon>
        <taxon>Gloeophyllales</taxon>
        <taxon>Gloeophyllaceae</taxon>
        <taxon>Heliocybe</taxon>
    </lineage>
</organism>
<dbReference type="SUPFAM" id="SSF55681">
    <property type="entry name" value="Class II aaRS and biotin synthetases"/>
    <property type="match status" value="1"/>
</dbReference>
<dbReference type="InterPro" id="IPR019197">
    <property type="entry name" value="Biotin-prot_ligase_N"/>
</dbReference>
<dbReference type="Pfam" id="PF09825">
    <property type="entry name" value="BPL_N"/>
    <property type="match status" value="1"/>
</dbReference>
<dbReference type="Pfam" id="PF03099">
    <property type="entry name" value="BPL_LplA_LipB"/>
    <property type="match status" value="1"/>
</dbReference>
<protein>
    <submittedName>
        <fullName evidence="4">Class II aaRS and biotin synthetase</fullName>
    </submittedName>
</protein>
<name>A0A5C3N9P6_9AGAM</name>
<dbReference type="GO" id="GO:0004077">
    <property type="term" value="F:biotin--[biotin carboxyl-carrier protein] ligase activity"/>
    <property type="evidence" value="ECO:0007669"/>
    <property type="project" value="InterPro"/>
</dbReference>
<dbReference type="AlphaFoldDB" id="A0A5C3N9P6"/>
<dbReference type="Proteomes" id="UP000305948">
    <property type="component" value="Unassembled WGS sequence"/>
</dbReference>
<gene>
    <name evidence="4" type="ORF">OE88DRAFT_1657066</name>
</gene>
<dbReference type="Gene3D" id="3.30.930.10">
    <property type="entry name" value="Bira Bifunctional Protein, Domain 2"/>
    <property type="match status" value="1"/>
</dbReference>
<dbReference type="EMBL" id="ML213508">
    <property type="protein sequence ID" value="TFK53166.1"/>
    <property type="molecule type" value="Genomic_DNA"/>
</dbReference>
<keyword evidence="5" id="KW-1185">Reference proteome</keyword>
<dbReference type="PROSITE" id="PS51733">
    <property type="entry name" value="BPL_LPL_CATALYTIC"/>
    <property type="match status" value="1"/>
</dbReference>
<comment type="similarity">
    <text evidence="1">Belongs to the biotin--protein ligase family.</text>
</comment>
<reference evidence="4 5" key="1">
    <citation type="journal article" date="2019" name="Nat. Ecol. Evol.">
        <title>Megaphylogeny resolves global patterns of mushroom evolution.</title>
        <authorList>
            <person name="Varga T."/>
            <person name="Krizsan K."/>
            <person name="Foldi C."/>
            <person name="Dima B."/>
            <person name="Sanchez-Garcia M."/>
            <person name="Sanchez-Ramirez S."/>
            <person name="Szollosi G.J."/>
            <person name="Szarkandi J.G."/>
            <person name="Papp V."/>
            <person name="Albert L."/>
            <person name="Andreopoulos W."/>
            <person name="Angelini C."/>
            <person name="Antonin V."/>
            <person name="Barry K.W."/>
            <person name="Bougher N.L."/>
            <person name="Buchanan P."/>
            <person name="Buyck B."/>
            <person name="Bense V."/>
            <person name="Catcheside P."/>
            <person name="Chovatia M."/>
            <person name="Cooper J."/>
            <person name="Damon W."/>
            <person name="Desjardin D."/>
            <person name="Finy P."/>
            <person name="Geml J."/>
            <person name="Haridas S."/>
            <person name="Hughes K."/>
            <person name="Justo A."/>
            <person name="Karasinski D."/>
            <person name="Kautmanova I."/>
            <person name="Kiss B."/>
            <person name="Kocsube S."/>
            <person name="Kotiranta H."/>
            <person name="LaButti K.M."/>
            <person name="Lechner B.E."/>
            <person name="Liimatainen K."/>
            <person name="Lipzen A."/>
            <person name="Lukacs Z."/>
            <person name="Mihaltcheva S."/>
            <person name="Morgado L.N."/>
            <person name="Niskanen T."/>
            <person name="Noordeloos M.E."/>
            <person name="Ohm R.A."/>
            <person name="Ortiz-Santana B."/>
            <person name="Ovrebo C."/>
            <person name="Racz N."/>
            <person name="Riley R."/>
            <person name="Savchenko A."/>
            <person name="Shiryaev A."/>
            <person name="Soop K."/>
            <person name="Spirin V."/>
            <person name="Szebenyi C."/>
            <person name="Tomsovsky M."/>
            <person name="Tulloss R.E."/>
            <person name="Uehling J."/>
            <person name="Grigoriev I.V."/>
            <person name="Vagvolgyi C."/>
            <person name="Papp T."/>
            <person name="Martin F.M."/>
            <person name="Miettinen O."/>
            <person name="Hibbett D.S."/>
            <person name="Nagy L.G."/>
        </authorList>
    </citation>
    <scope>NUCLEOTIDE SEQUENCE [LARGE SCALE GENOMIC DNA]</scope>
    <source>
        <strain evidence="4 5">OMC1185</strain>
    </source>
</reference>
<dbReference type="InterPro" id="IPR004408">
    <property type="entry name" value="Biotin_CoA_COase_ligase"/>
</dbReference>
<keyword evidence="2" id="KW-0436">Ligase</keyword>
<dbReference type="InterPro" id="IPR045864">
    <property type="entry name" value="aa-tRNA-synth_II/BPL/LPL"/>
</dbReference>
<sequence>MNILVYSGPEVISASLAQSLTSLRTLLLPNYTVQAVTSQSLANHPWGAACALLVFPSCLSAPSSPKVTEAVNNFVNAGGAYLGLSSGAKFAGRVTMPDGQLRFDDKRTATSIYPTFRSNSEATTATLRSRADGNTEWRVNQDGSSSFIDIPDSPHVSVLARYSNGGVAGISYLSPGGLKLAIWSPSLEYTLAETPLSPDELRESEQLRLALLRDTLRSLGLHLPEDRPPNCPLPQFLVAPPSRSDIVPHILSALQLEVPSDGTAPAILSDANDTFHFHSYSNGVTALQQARVTSLETSQLMKEEEWQPKHVVVCSTEQRPTSEHTPLFDVDRYFGSLHSARKQEGLDERERDSWGMGEALLYGEVVSSTQTMLDKNPRLLHGLPTPILSLAAIQLSGRGRGGNTWLSPRGSLPISLLLRIPFSQVPPAKLVFVQYLFSLAVTEAVRDEKVLGPKYGESVRIKWPNDLYVVDAEGRKKVGGILVNTSFGTGGVEAVIGSGLNVTNALPTTSIAQLLPSSSHRKLSMEDTAAVILAKFEAMWKTFVAHGGSFEPFLDLYLERWLHSDQSVTVTSVSPSQVVRICGITLDHGLLRTIPERSGTGEIGGMRAGGGMAYIDLQPDGNSFDLMAGLIKTKTYG</sequence>
<accession>A0A5C3N9P6</accession>
<dbReference type="CDD" id="cd16442">
    <property type="entry name" value="BPL"/>
    <property type="match status" value="1"/>
</dbReference>
<dbReference type="InterPro" id="IPR004143">
    <property type="entry name" value="BPL_LPL_catalytic"/>
</dbReference>
<dbReference type="PANTHER" id="PTHR12835:SF5">
    <property type="entry name" value="BIOTIN--PROTEIN LIGASE"/>
    <property type="match status" value="1"/>
</dbReference>
<dbReference type="PANTHER" id="PTHR12835">
    <property type="entry name" value="BIOTIN PROTEIN LIGASE"/>
    <property type="match status" value="1"/>
</dbReference>
<dbReference type="NCBIfam" id="TIGR00121">
    <property type="entry name" value="birA_ligase"/>
    <property type="match status" value="1"/>
</dbReference>
<dbReference type="GO" id="GO:0005737">
    <property type="term" value="C:cytoplasm"/>
    <property type="evidence" value="ECO:0007669"/>
    <property type="project" value="TreeGrafter"/>
</dbReference>
<evidence type="ECO:0000313" key="4">
    <source>
        <dbReference type="EMBL" id="TFK53166.1"/>
    </source>
</evidence>
<evidence type="ECO:0000313" key="5">
    <source>
        <dbReference type="Proteomes" id="UP000305948"/>
    </source>
</evidence>
<dbReference type="STRING" id="5364.A0A5C3N9P6"/>